<feature type="chain" id="PRO_5014500736" description="Transmembrane protein" evidence="2">
    <location>
        <begin position="28"/>
        <end position="153"/>
    </location>
</feature>
<feature type="region of interest" description="Disordered" evidence="1">
    <location>
        <begin position="62"/>
        <end position="108"/>
    </location>
</feature>
<reference evidence="4" key="5">
    <citation type="journal article" date="2018" name="Nat. Plants">
        <title>Whole-genome landscape of Medicago truncatula symbiotic genes.</title>
        <authorList>
            <person name="Pecrix Y."/>
            <person name="Gamas P."/>
            <person name="Carrere S."/>
        </authorList>
    </citation>
    <scope>NUCLEOTIDE SEQUENCE</scope>
    <source>
        <tissue evidence="4">Leaves</tissue>
    </source>
</reference>
<evidence type="ECO:0008006" key="8">
    <source>
        <dbReference type="Google" id="ProtNLM"/>
    </source>
</evidence>
<keyword evidence="6" id="KW-1185">Reference proteome</keyword>
<evidence type="ECO:0000313" key="5">
    <source>
        <dbReference type="EnsemblPlants" id="KEH40556"/>
    </source>
</evidence>
<dbReference type="Gramene" id="rna1476">
    <property type="protein sequence ID" value="RHN77965.1"/>
    <property type="gene ID" value="gene1476"/>
</dbReference>
<feature type="signal peptide" evidence="2">
    <location>
        <begin position="1"/>
        <end position="27"/>
    </location>
</feature>
<proteinExistence type="predicted"/>
<reference evidence="3 6" key="2">
    <citation type="journal article" date="2014" name="BMC Genomics">
        <title>An improved genome release (version Mt4.0) for the model legume Medicago truncatula.</title>
        <authorList>
            <person name="Tang H."/>
            <person name="Krishnakumar V."/>
            <person name="Bidwell S."/>
            <person name="Rosen B."/>
            <person name="Chan A."/>
            <person name="Zhou S."/>
            <person name="Gentzbittel L."/>
            <person name="Childs K.L."/>
            <person name="Yandell M."/>
            <person name="Gundlach H."/>
            <person name="Mayer K.F."/>
            <person name="Schwartz D.C."/>
            <person name="Town C.D."/>
        </authorList>
    </citation>
    <scope>GENOME REANNOTATION</scope>
    <source>
        <strain evidence="3">A17</strain>
        <strain evidence="5 6">cv. Jemalong A17</strain>
    </source>
</reference>
<reference evidence="7" key="4">
    <citation type="journal article" date="2018" name="Nat. Plants">
        <title>Whole-genome landscape of Medicago truncatula symbiotic genes.</title>
        <authorList>
            <person name="Pecrix Y."/>
            <person name="Staton S.E."/>
            <person name="Sallet E."/>
            <person name="Lelandais-Briere C."/>
            <person name="Moreau S."/>
            <person name="Carrere S."/>
            <person name="Blein T."/>
            <person name="Jardinaud M.F."/>
            <person name="Latrasse D."/>
            <person name="Zouine M."/>
            <person name="Zahm M."/>
            <person name="Kreplak J."/>
            <person name="Mayjonade B."/>
            <person name="Satge C."/>
            <person name="Perez M."/>
            <person name="Cauet S."/>
            <person name="Marande W."/>
            <person name="Chantry-Darmon C."/>
            <person name="Lopez-Roques C."/>
            <person name="Bouchez O."/>
            <person name="Berard A."/>
            <person name="Debelle F."/>
            <person name="Munos S."/>
            <person name="Bendahmane A."/>
            <person name="Berges H."/>
            <person name="Niebel A."/>
            <person name="Buitink J."/>
            <person name="Frugier F."/>
            <person name="Benhamed M."/>
            <person name="Crespi M."/>
            <person name="Gouzy J."/>
            <person name="Gamas P."/>
        </authorList>
    </citation>
    <scope>NUCLEOTIDE SEQUENCE [LARGE SCALE GENOMIC DNA]</scope>
    <source>
        <strain evidence="7">cv. Jemalong A17</strain>
    </source>
</reference>
<reference evidence="3 6" key="1">
    <citation type="journal article" date="2011" name="Nature">
        <title>The Medicago genome provides insight into the evolution of rhizobial symbioses.</title>
        <authorList>
            <person name="Young N.D."/>
            <person name="Debelle F."/>
            <person name="Oldroyd G.E."/>
            <person name="Geurts R."/>
            <person name="Cannon S.B."/>
            <person name="Udvardi M.K."/>
            <person name="Benedito V.A."/>
            <person name="Mayer K.F."/>
            <person name="Gouzy J."/>
            <person name="Schoof H."/>
            <person name="Van de Peer Y."/>
            <person name="Proost S."/>
            <person name="Cook D.R."/>
            <person name="Meyers B.C."/>
            <person name="Spannagl M."/>
            <person name="Cheung F."/>
            <person name="De Mita S."/>
            <person name="Krishnakumar V."/>
            <person name="Gundlach H."/>
            <person name="Zhou S."/>
            <person name="Mudge J."/>
            <person name="Bharti A.K."/>
            <person name="Murray J.D."/>
            <person name="Naoumkina M.A."/>
            <person name="Rosen B."/>
            <person name="Silverstein K.A."/>
            <person name="Tang H."/>
            <person name="Rombauts S."/>
            <person name="Zhao P.X."/>
            <person name="Zhou P."/>
            <person name="Barbe V."/>
            <person name="Bardou P."/>
            <person name="Bechner M."/>
            <person name="Bellec A."/>
            <person name="Berger A."/>
            <person name="Berges H."/>
            <person name="Bidwell S."/>
            <person name="Bisseling T."/>
            <person name="Choisne N."/>
            <person name="Couloux A."/>
            <person name="Denny R."/>
            <person name="Deshpande S."/>
            <person name="Dai X."/>
            <person name="Doyle J.J."/>
            <person name="Dudez A.M."/>
            <person name="Farmer A.D."/>
            <person name="Fouteau S."/>
            <person name="Franken C."/>
            <person name="Gibelin C."/>
            <person name="Gish J."/>
            <person name="Goldstein S."/>
            <person name="Gonzalez A.J."/>
            <person name="Green P.J."/>
            <person name="Hallab A."/>
            <person name="Hartog M."/>
            <person name="Hua A."/>
            <person name="Humphray S.J."/>
            <person name="Jeong D.H."/>
            <person name="Jing Y."/>
            <person name="Jocker A."/>
            <person name="Kenton S.M."/>
            <person name="Kim D.J."/>
            <person name="Klee K."/>
            <person name="Lai H."/>
            <person name="Lang C."/>
            <person name="Lin S."/>
            <person name="Macmil S.L."/>
            <person name="Magdelenat G."/>
            <person name="Matthews L."/>
            <person name="McCorrison J."/>
            <person name="Monaghan E.L."/>
            <person name="Mun J.H."/>
            <person name="Najar F.Z."/>
            <person name="Nicholson C."/>
            <person name="Noirot C."/>
            <person name="O'Bleness M."/>
            <person name="Paule C.R."/>
            <person name="Poulain J."/>
            <person name="Prion F."/>
            <person name="Qin B."/>
            <person name="Qu C."/>
            <person name="Retzel E.F."/>
            <person name="Riddle C."/>
            <person name="Sallet E."/>
            <person name="Samain S."/>
            <person name="Samson N."/>
            <person name="Sanders I."/>
            <person name="Saurat O."/>
            <person name="Scarpelli C."/>
            <person name="Schiex T."/>
            <person name="Segurens B."/>
            <person name="Severin A.J."/>
            <person name="Sherrier D.J."/>
            <person name="Shi R."/>
            <person name="Sims S."/>
            <person name="Singer S.R."/>
            <person name="Sinharoy S."/>
            <person name="Sterck L."/>
            <person name="Viollet A."/>
            <person name="Wang B.B."/>
            <person name="Wang K."/>
            <person name="Wang M."/>
            <person name="Wang X."/>
            <person name="Warfsmann J."/>
            <person name="Weissenbach J."/>
            <person name="White D.D."/>
            <person name="White J.D."/>
            <person name="Wiley G.B."/>
            <person name="Wincker P."/>
            <person name="Xing Y."/>
            <person name="Yang L."/>
            <person name="Yao Z."/>
            <person name="Ying F."/>
            <person name="Zhai J."/>
            <person name="Zhou L."/>
            <person name="Zuber A."/>
            <person name="Denarie J."/>
            <person name="Dixon R.A."/>
            <person name="May G.D."/>
            <person name="Schwartz D.C."/>
            <person name="Rogers J."/>
            <person name="Quetier F."/>
            <person name="Town C.D."/>
            <person name="Roe B.A."/>
        </authorList>
    </citation>
    <scope>NUCLEOTIDE SEQUENCE [LARGE SCALE GENOMIC DNA]</scope>
    <source>
        <strain evidence="3">A17</strain>
        <strain evidence="5 6">cv. Jemalong A17</strain>
    </source>
</reference>
<evidence type="ECO:0000313" key="7">
    <source>
        <dbReference type="Proteomes" id="UP000265566"/>
    </source>
</evidence>
<dbReference type="Proteomes" id="UP000002051">
    <property type="component" value="Unassembled WGS sequence"/>
</dbReference>
<evidence type="ECO:0000256" key="2">
    <source>
        <dbReference type="SAM" id="SignalP"/>
    </source>
</evidence>
<dbReference type="EMBL" id="CM001217">
    <property type="protein sequence ID" value="KEH40556.1"/>
    <property type="molecule type" value="Genomic_DNA"/>
</dbReference>
<reference evidence="5" key="3">
    <citation type="submission" date="2015-04" db="UniProtKB">
        <authorList>
            <consortium name="EnsemblPlants"/>
        </authorList>
    </citation>
    <scope>IDENTIFICATION</scope>
    <source>
        <strain evidence="5">cv. Jemalong A17</strain>
    </source>
</reference>
<organism evidence="3 6">
    <name type="scientific">Medicago truncatula</name>
    <name type="common">Barrel medic</name>
    <name type="synonym">Medicago tribuloides</name>
    <dbReference type="NCBI Taxonomy" id="3880"/>
    <lineage>
        <taxon>Eukaryota</taxon>
        <taxon>Viridiplantae</taxon>
        <taxon>Streptophyta</taxon>
        <taxon>Embryophyta</taxon>
        <taxon>Tracheophyta</taxon>
        <taxon>Spermatophyta</taxon>
        <taxon>Magnoliopsida</taxon>
        <taxon>eudicotyledons</taxon>
        <taxon>Gunneridae</taxon>
        <taxon>Pentapetalae</taxon>
        <taxon>rosids</taxon>
        <taxon>fabids</taxon>
        <taxon>Fabales</taxon>
        <taxon>Fabaceae</taxon>
        <taxon>Papilionoideae</taxon>
        <taxon>50 kb inversion clade</taxon>
        <taxon>NPAAA clade</taxon>
        <taxon>Hologalegina</taxon>
        <taxon>IRL clade</taxon>
        <taxon>Trifolieae</taxon>
        <taxon>Medicago</taxon>
    </lineage>
</organism>
<dbReference type="Proteomes" id="UP000265566">
    <property type="component" value="Chromosome 1"/>
</dbReference>
<evidence type="ECO:0000313" key="4">
    <source>
        <dbReference type="EMBL" id="RHN77965.1"/>
    </source>
</evidence>
<evidence type="ECO:0000256" key="1">
    <source>
        <dbReference type="SAM" id="MobiDB-lite"/>
    </source>
</evidence>
<keyword evidence="2" id="KW-0732">Signal</keyword>
<dbReference type="OrthoDB" id="1728036at2759"/>
<protein>
    <recommendedName>
        <fullName evidence="8">Transmembrane protein</fullName>
    </recommendedName>
</protein>
<dbReference type="STRING" id="3880.A0A072VG23"/>
<gene>
    <name evidence="5" type="primary">25482495</name>
    <name evidence="3" type="ordered locus">MTR_1g030850</name>
    <name evidence="4" type="ORF">MtrunA17_Chr1g0160411</name>
</gene>
<dbReference type="EMBL" id="PSQE01000001">
    <property type="protein sequence ID" value="RHN77965.1"/>
    <property type="molecule type" value="Genomic_DNA"/>
</dbReference>
<dbReference type="PANTHER" id="PTHR35094:SF1">
    <property type="entry name" value="PROTEIN, PUTATIVE-RELATED"/>
    <property type="match status" value="1"/>
</dbReference>
<name>A0A072VG23_MEDTR</name>
<dbReference type="AlphaFoldDB" id="A0A072VG23"/>
<sequence length="153" mass="16124">MDPQSKIPLRILNLILLLVCVTLPINAMESRKLVEKCTPCGDTPIYSPPPIIYNSPPPPIVYPSPPPPSPSPPPIVYYSPPPPSPKKPPSANCPPPPSSPSSSSSPYVYMTGPPGNLYPVDVNFSGSGATPNGRASFAGFLPLLVCLLSLLVL</sequence>
<evidence type="ECO:0000313" key="6">
    <source>
        <dbReference type="Proteomes" id="UP000002051"/>
    </source>
</evidence>
<dbReference type="HOGENOM" id="CLU_136473_1_0_1"/>
<feature type="compositionally biased region" description="Pro residues" evidence="1">
    <location>
        <begin position="62"/>
        <end position="99"/>
    </location>
</feature>
<dbReference type="EnsemblPlants" id="KEH40556">
    <property type="protein sequence ID" value="KEH40556"/>
    <property type="gene ID" value="MTR_1g030850"/>
</dbReference>
<dbReference type="KEGG" id="mtr:25482495"/>
<accession>A0A072VG23</accession>
<dbReference type="PANTHER" id="PTHR35094">
    <property type="entry name" value="LEUCINE-RICH REPEAT EXTENSIN-LIKE PROTEIN 2"/>
    <property type="match status" value="1"/>
</dbReference>
<evidence type="ECO:0000313" key="3">
    <source>
        <dbReference type="EMBL" id="KEH40556.1"/>
    </source>
</evidence>